<sequence length="453" mass="50383">MSTLFSYQHQQQHGRLALIMAGVLLILALGLLPFLSTPLPEIKPFLPIYAASIVLLEGLTAYLLLSHFLSNRVLYFGAVATAYLFMLPLIIIQLLVFPGVFSPSGLLNAGSQSAVWIWVFWHGGFPSIMLLTLLTERHGQQLQAAPDKRIRWAWIFVLAPLAVGTAMALLATWHSDILPVLIAANSYQQLLRSPYAIIVWLVNSLALLLMIRRSKAGGVMPVWLSLALFASLLDVTLTLLAGQRYSLGWYAARVSSTCSATVLLGVLLWEMNRLYRDVQKDNEQLYQLTLRDALTGCFNRRYLDKRLSQELAMAARQQNCVGLLLLDVDHFKRFNDRYGHLAGDQCLKHVASLMQATLQRPADFVARYGGEEFVIVLPDTDIAGAMQVAERMRRMVQQEAIMIDSMLVQVTASLGVAVSEDGKMNAADLINRADQALYQAKAQGRNQVQLATI</sequence>
<feature type="transmembrane region" description="Helical" evidence="3">
    <location>
        <begin position="223"/>
        <end position="241"/>
    </location>
</feature>
<keyword evidence="3" id="KW-0472">Membrane</keyword>
<proteinExistence type="predicted"/>
<evidence type="ECO:0000313" key="6">
    <source>
        <dbReference type="Proteomes" id="UP000659697"/>
    </source>
</evidence>
<keyword evidence="3" id="KW-0812">Transmembrane</keyword>
<dbReference type="InterPro" id="IPR043128">
    <property type="entry name" value="Rev_trsase/Diguanyl_cyclase"/>
</dbReference>
<dbReference type="Pfam" id="PF17158">
    <property type="entry name" value="MASE4"/>
    <property type="match status" value="1"/>
</dbReference>
<dbReference type="PANTHER" id="PTHR45138:SF9">
    <property type="entry name" value="DIGUANYLATE CYCLASE DGCM-RELATED"/>
    <property type="match status" value="1"/>
</dbReference>
<feature type="transmembrane region" description="Helical" evidence="3">
    <location>
        <begin position="247"/>
        <end position="269"/>
    </location>
</feature>
<keyword evidence="6" id="KW-1185">Reference proteome</keyword>
<dbReference type="PROSITE" id="PS50887">
    <property type="entry name" value="GGDEF"/>
    <property type="match status" value="1"/>
</dbReference>
<evidence type="ECO:0000256" key="3">
    <source>
        <dbReference type="SAM" id="Phobius"/>
    </source>
</evidence>
<feature type="transmembrane region" description="Helical" evidence="3">
    <location>
        <begin position="16"/>
        <end position="36"/>
    </location>
</feature>
<feature type="transmembrane region" description="Helical" evidence="3">
    <location>
        <begin position="48"/>
        <end position="66"/>
    </location>
</feature>
<dbReference type="SUPFAM" id="SSF55073">
    <property type="entry name" value="Nucleotide cyclase"/>
    <property type="match status" value="1"/>
</dbReference>
<dbReference type="Proteomes" id="UP000659697">
    <property type="component" value="Unassembled WGS sequence"/>
</dbReference>
<protein>
    <recommendedName>
        <fullName evidence="1">diguanylate cyclase</fullName>
        <ecNumber evidence="1">2.7.7.65</ecNumber>
    </recommendedName>
</protein>
<evidence type="ECO:0000256" key="2">
    <source>
        <dbReference type="ARBA" id="ARBA00034247"/>
    </source>
</evidence>
<dbReference type="NCBIfam" id="TIGR00254">
    <property type="entry name" value="GGDEF"/>
    <property type="match status" value="1"/>
</dbReference>
<dbReference type="EC" id="2.7.7.65" evidence="1"/>
<keyword evidence="3" id="KW-1133">Transmembrane helix</keyword>
<comment type="caution">
    <text evidence="5">The sequence shown here is derived from an EMBL/GenBank/DDBJ whole genome shotgun (WGS) entry which is preliminary data.</text>
</comment>
<accession>A0ABQ3L2A9</accession>
<evidence type="ECO:0000259" key="4">
    <source>
        <dbReference type="PROSITE" id="PS50887"/>
    </source>
</evidence>
<dbReference type="InterPro" id="IPR050469">
    <property type="entry name" value="Diguanylate_Cyclase"/>
</dbReference>
<feature type="domain" description="GGDEF" evidence="4">
    <location>
        <begin position="319"/>
        <end position="453"/>
    </location>
</feature>
<feature type="transmembrane region" description="Helical" evidence="3">
    <location>
        <begin position="154"/>
        <end position="173"/>
    </location>
</feature>
<dbReference type="EMBL" id="BNAO01000006">
    <property type="protein sequence ID" value="GHG72446.1"/>
    <property type="molecule type" value="Genomic_DNA"/>
</dbReference>
<dbReference type="PANTHER" id="PTHR45138">
    <property type="entry name" value="REGULATORY COMPONENTS OF SENSORY TRANSDUCTION SYSTEM"/>
    <property type="match status" value="1"/>
</dbReference>
<evidence type="ECO:0000256" key="1">
    <source>
        <dbReference type="ARBA" id="ARBA00012528"/>
    </source>
</evidence>
<dbReference type="InterPro" id="IPR029787">
    <property type="entry name" value="Nucleotide_cyclase"/>
</dbReference>
<comment type="catalytic activity">
    <reaction evidence="2">
        <text>2 GTP = 3',3'-c-di-GMP + 2 diphosphate</text>
        <dbReference type="Rhea" id="RHEA:24898"/>
        <dbReference type="ChEBI" id="CHEBI:33019"/>
        <dbReference type="ChEBI" id="CHEBI:37565"/>
        <dbReference type="ChEBI" id="CHEBI:58805"/>
        <dbReference type="EC" id="2.7.7.65"/>
    </reaction>
</comment>
<dbReference type="SMART" id="SM00267">
    <property type="entry name" value="GGDEF"/>
    <property type="match status" value="1"/>
</dbReference>
<feature type="transmembrane region" description="Helical" evidence="3">
    <location>
        <begin position="115"/>
        <end position="134"/>
    </location>
</feature>
<name>A0ABQ3L2A9_9ALTE</name>
<dbReference type="InterPro" id="IPR000160">
    <property type="entry name" value="GGDEF_dom"/>
</dbReference>
<dbReference type="CDD" id="cd01949">
    <property type="entry name" value="GGDEF"/>
    <property type="match status" value="1"/>
</dbReference>
<feature type="transmembrane region" description="Helical" evidence="3">
    <location>
        <begin position="73"/>
        <end position="95"/>
    </location>
</feature>
<gene>
    <name evidence="5" type="ORF">GCM10010919_24730</name>
</gene>
<dbReference type="RefSeq" id="WP_189433329.1">
    <property type="nucleotide sequence ID" value="NZ_BNAO01000006.1"/>
</dbReference>
<dbReference type="Gene3D" id="3.30.70.270">
    <property type="match status" value="1"/>
</dbReference>
<dbReference type="Pfam" id="PF00990">
    <property type="entry name" value="GGDEF"/>
    <property type="match status" value="1"/>
</dbReference>
<evidence type="ECO:0000313" key="5">
    <source>
        <dbReference type="EMBL" id="GHG72446.1"/>
    </source>
</evidence>
<feature type="transmembrane region" description="Helical" evidence="3">
    <location>
        <begin position="193"/>
        <end position="211"/>
    </location>
</feature>
<reference evidence="6" key="1">
    <citation type="journal article" date="2019" name="Int. J. Syst. Evol. Microbiol.">
        <title>The Global Catalogue of Microorganisms (GCM) 10K type strain sequencing project: providing services to taxonomists for standard genome sequencing and annotation.</title>
        <authorList>
            <consortium name="The Broad Institute Genomics Platform"/>
            <consortium name="The Broad Institute Genome Sequencing Center for Infectious Disease"/>
            <person name="Wu L."/>
            <person name="Ma J."/>
        </authorList>
    </citation>
    <scope>NUCLEOTIDE SEQUENCE [LARGE SCALE GENOMIC DNA]</scope>
    <source>
        <strain evidence="6">CGMCC 1.7003</strain>
    </source>
</reference>
<dbReference type="InterPro" id="IPR033424">
    <property type="entry name" value="MASE4"/>
</dbReference>
<organism evidence="5 6">
    <name type="scientific">Alishewanella longhuensis</name>
    <dbReference type="NCBI Taxonomy" id="1091037"/>
    <lineage>
        <taxon>Bacteria</taxon>
        <taxon>Pseudomonadati</taxon>
        <taxon>Pseudomonadota</taxon>
        <taxon>Gammaproteobacteria</taxon>
        <taxon>Alteromonadales</taxon>
        <taxon>Alteromonadaceae</taxon>
        <taxon>Alishewanella</taxon>
    </lineage>
</organism>